<comment type="caution">
    <text evidence="8">The sequence shown here is derived from an EMBL/GenBank/DDBJ whole genome shotgun (WGS) entry which is preliminary data.</text>
</comment>
<accession>A0A0F9Z5W6</accession>
<dbReference type="SUPFAM" id="SSF46894">
    <property type="entry name" value="C-terminal effector domain of the bipartite response regulators"/>
    <property type="match status" value="1"/>
</dbReference>
<keyword evidence="5" id="KW-0804">Transcription</keyword>
<dbReference type="CDD" id="cd19920">
    <property type="entry name" value="REC_PA4781-like"/>
    <property type="match status" value="1"/>
</dbReference>
<dbReference type="SUPFAM" id="SSF52172">
    <property type="entry name" value="CheY-like"/>
    <property type="match status" value="1"/>
</dbReference>
<dbReference type="InterPro" id="IPR039420">
    <property type="entry name" value="WalR-like"/>
</dbReference>
<feature type="domain" description="Response regulatory" evidence="7">
    <location>
        <begin position="20"/>
        <end position="136"/>
    </location>
</feature>
<dbReference type="GO" id="GO:0000156">
    <property type="term" value="F:phosphorelay response regulator activity"/>
    <property type="evidence" value="ECO:0007669"/>
    <property type="project" value="TreeGrafter"/>
</dbReference>
<evidence type="ECO:0000259" key="7">
    <source>
        <dbReference type="PROSITE" id="PS50110"/>
    </source>
</evidence>
<dbReference type="PANTHER" id="PTHR48111">
    <property type="entry name" value="REGULATOR OF RPOS"/>
    <property type="match status" value="1"/>
</dbReference>
<dbReference type="Gene3D" id="1.10.10.10">
    <property type="entry name" value="Winged helix-like DNA-binding domain superfamily/Winged helix DNA-binding domain"/>
    <property type="match status" value="1"/>
</dbReference>
<gene>
    <name evidence="8" type="ORF">LCGC14_0007360</name>
</gene>
<dbReference type="PROSITE" id="PS50043">
    <property type="entry name" value="HTH_LUXR_2"/>
    <property type="match status" value="1"/>
</dbReference>
<evidence type="ECO:0000256" key="4">
    <source>
        <dbReference type="ARBA" id="ARBA00023125"/>
    </source>
</evidence>
<sequence length="325" mass="36378">MPETQRRYENPMNKKSYSNVILVVDDSPESLSFVNDTLEEAGYDVLVALEGKQALTIARRIRPDMILMDAIMPHKDGFDTCRELRAIPELSSIPVIFMTGLTDSGSVVRGLEAGGVDYLTKPINPEELLARMTVHLSNARLTSSAYNALDSTGQHLFSVDTQGHILWATPQTLALFARAGASESWQKTELATALNDWLSPPSPRQRQSEQTLVLTVTSKNGPLTQEKRLTVAFIRHINGEEKLLKLSEANESSGEELLREKLELTKRESEVLTWISQGKTNWETAQILQMSPRTVNKHLEQIFKKLNVQNRTAAARIALSILERD</sequence>
<dbReference type="EMBL" id="LAZR01000001">
    <property type="protein sequence ID" value="KKO12719.1"/>
    <property type="molecule type" value="Genomic_DNA"/>
</dbReference>
<evidence type="ECO:0000256" key="1">
    <source>
        <dbReference type="ARBA" id="ARBA00022553"/>
    </source>
</evidence>
<dbReference type="GO" id="GO:0032993">
    <property type="term" value="C:protein-DNA complex"/>
    <property type="evidence" value="ECO:0007669"/>
    <property type="project" value="TreeGrafter"/>
</dbReference>
<reference evidence="8" key="1">
    <citation type="journal article" date="2015" name="Nature">
        <title>Complex archaea that bridge the gap between prokaryotes and eukaryotes.</title>
        <authorList>
            <person name="Spang A."/>
            <person name="Saw J.H."/>
            <person name="Jorgensen S.L."/>
            <person name="Zaremba-Niedzwiedzka K."/>
            <person name="Martijn J."/>
            <person name="Lind A.E."/>
            <person name="van Eijk R."/>
            <person name="Schleper C."/>
            <person name="Guy L."/>
            <person name="Ettema T.J."/>
        </authorList>
    </citation>
    <scope>NUCLEOTIDE SEQUENCE</scope>
</reference>
<dbReference type="PANTHER" id="PTHR48111:SF1">
    <property type="entry name" value="TWO-COMPONENT RESPONSE REGULATOR ORR33"/>
    <property type="match status" value="1"/>
</dbReference>
<dbReference type="GO" id="GO:0006355">
    <property type="term" value="P:regulation of DNA-templated transcription"/>
    <property type="evidence" value="ECO:0007669"/>
    <property type="project" value="InterPro"/>
</dbReference>
<keyword evidence="4" id="KW-0238">DNA-binding</keyword>
<proteinExistence type="predicted"/>
<evidence type="ECO:0000256" key="5">
    <source>
        <dbReference type="ARBA" id="ARBA00023163"/>
    </source>
</evidence>
<dbReference type="GO" id="GO:0000976">
    <property type="term" value="F:transcription cis-regulatory region binding"/>
    <property type="evidence" value="ECO:0007669"/>
    <property type="project" value="TreeGrafter"/>
</dbReference>
<evidence type="ECO:0000256" key="3">
    <source>
        <dbReference type="ARBA" id="ARBA00023015"/>
    </source>
</evidence>
<dbReference type="AlphaFoldDB" id="A0A0F9Z5W6"/>
<keyword evidence="2" id="KW-0902">Two-component regulatory system</keyword>
<protein>
    <submittedName>
        <fullName evidence="8">Uncharacterized protein</fullName>
    </submittedName>
</protein>
<dbReference type="InterPro" id="IPR001789">
    <property type="entry name" value="Sig_transdc_resp-reg_receiver"/>
</dbReference>
<dbReference type="Pfam" id="PF00072">
    <property type="entry name" value="Response_reg"/>
    <property type="match status" value="1"/>
</dbReference>
<dbReference type="GO" id="GO:0005829">
    <property type="term" value="C:cytosol"/>
    <property type="evidence" value="ECO:0007669"/>
    <property type="project" value="TreeGrafter"/>
</dbReference>
<dbReference type="InterPro" id="IPR000792">
    <property type="entry name" value="Tscrpt_reg_LuxR_C"/>
</dbReference>
<dbReference type="PROSITE" id="PS50110">
    <property type="entry name" value="RESPONSE_REGULATORY"/>
    <property type="match status" value="1"/>
</dbReference>
<dbReference type="InterPro" id="IPR016032">
    <property type="entry name" value="Sig_transdc_resp-reg_C-effctor"/>
</dbReference>
<dbReference type="Gene3D" id="3.40.50.2300">
    <property type="match status" value="1"/>
</dbReference>
<dbReference type="CDD" id="cd06170">
    <property type="entry name" value="LuxR_C_like"/>
    <property type="match status" value="1"/>
</dbReference>
<organism evidence="8">
    <name type="scientific">marine sediment metagenome</name>
    <dbReference type="NCBI Taxonomy" id="412755"/>
    <lineage>
        <taxon>unclassified sequences</taxon>
        <taxon>metagenomes</taxon>
        <taxon>ecological metagenomes</taxon>
    </lineage>
</organism>
<feature type="domain" description="HTH luxR-type" evidence="6">
    <location>
        <begin position="257"/>
        <end position="322"/>
    </location>
</feature>
<dbReference type="PRINTS" id="PR00038">
    <property type="entry name" value="HTHLUXR"/>
</dbReference>
<evidence type="ECO:0000313" key="8">
    <source>
        <dbReference type="EMBL" id="KKO12719.1"/>
    </source>
</evidence>
<evidence type="ECO:0000256" key="2">
    <source>
        <dbReference type="ARBA" id="ARBA00023012"/>
    </source>
</evidence>
<name>A0A0F9Z5W6_9ZZZZ</name>
<keyword evidence="1" id="KW-0597">Phosphoprotein</keyword>
<keyword evidence="3" id="KW-0805">Transcription regulation</keyword>
<evidence type="ECO:0000259" key="6">
    <source>
        <dbReference type="PROSITE" id="PS50043"/>
    </source>
</evidence>
<dbReference type="SMART" id="SM00421">
    <property type="entry name" value="HTH_LUXR"/>
    <property type="match status" value="1"/>
</dbReference>
<dbReference type="SMART" id="SM00448">
    <property type="entry name" value="REC"/>
    <property type="match status" value="1"/>
</dbReference>
<dbReference type="InterPro" id="IPR036388">
    <property type="entry name" value="WH-like_DNA-bd_sf"/>
</dbReference>
<dbReference type="FunFam" id="1.10.10.10:FF:000153">
    <property type="entry name" value="LuxR family transcriptional regulator"/>
    <property type="match status" value="1"/>
</dbReference>
<dbReference type="InterPro" id="IPR011006">
    <property type="entry name" value="CheY-like_superfamily"/>
</dbReference>
<dbReference type="Pfam" id="PF00196">
    <property type="entry name" value="GerE"/>
    <property type="match status" value="1"/>
</dbReference>